<dbReference type="CDD" id="cd06170">
    <property type="entry name" value="LuxR_C_like"/>
    <property type="match status" value="1"/>
</dbReference>
<proteinExistence type="predicted"/>
<comment type="caution">
    <text evidence="5">The sequence shown here is derived from an EMBL/GenBank/DDBJ whole genome shotgun (WGS) entry which is preliminary data.</text>
</comment>
<dbReference type="PROSITE" id="PS00622">
    <property type="entry name" value="HTH_LUXR_1"/>
    <property type="match status" value="1"/>
</dbReference>
<reference evidence="5 6" key="1">
    <citation type="submission" date="2018-08" db="EMBL/GenBank/DDBJ databases">
        <title>A genome reference for cultivated species of the human gut microbiota.</title>
        <authorList>
            <person name="Zou Y."/>
            <person name="Xue W."/>
            <person name="Luo G."/>
        </authorList>
    </citation>
    <scope>NUCLEOTIDE SEQUENCE [LARGE SCALE GENOMIC DNA]</scope>
    <source>
        <strain evidence="5 6">OF01-2LB</strain>
    </source>
</reference>
<dbReference type="Proteomes" id="UP000260025">
    <property type="component" value="Unassembled WGS sequence"/>
</dbReference>
<keyword evidence="1" id="KW-0805">Transcription regulation</keyword>
<keyword evidence="2" id="KW-0238">DNA-binding</keyword>
<dbReference type="InterPro" id="IPR016032">
    <property type="entry name" value="Sig_transdc_resp-reg_C-effctor"/>
</dbReference>
<dbReference type="AlphaFoldDB" id="A0A3E2VSU5"/>
<evidence type="ECO:0000256" key="2">
    <source>
        <dbReference type="ARBA" id="ARBA00023125"/>
    </source>
</evidence>
<dbReference type="Pfam" id="PF25873">
    <property type="entry name" value="WHD_MalT"/>
    <property type="match status" value="1"/>
</dbReference>
<dbReference type="GO" id="GO:0006355">
    <property type="term" value="P:regulation of DNA-templated transcription"/>
    <property type="evidence" value="ECO:0007669"/>
    <property type="project" value="InterPro"/>
</dbReference>
<dbReference type="PROSITE" id="PS50043">
    <property type="entry name" value="HTH_LUXR_2"/>
    <property type="match status" value="1"/>
</dbReference>
<dbReference type="Gene3D" id="1.25.40.10">
    <property type="entry name" value="Tetratricopeptide repeat domain"/>
    <property type="match status" value="1"/>
</dbReference>
<dbReference type="GO" id="GO:0003677">
    <property type="term" value="F:DNA binding"/>
    <property type="evidence" value="ECO:0007669"/>
    <property type="project" value="UniProtKB-KW"/>
</dbReference>
<dbReference type="InterPro" id="IPR000792">
    <property type="entry name" value="Tscrpt_reg_LuxR_C"/>
</dbReference>
<dbReference type="PRINTS" id="PR00038">
    <property type="entry name" value="HTHLUXR"/>
</dbReference>
<dbReference type="InterPro" id="IPR027417">
    <property type="entry name" value="P-loop_NTPase"/>
</dbReference>
<dbReference type="InterPro" id="IPR036388">
    <property type="entry name" value="WH-like_DNA-bd_sf"/>
</dbReference>
<evidence type="ECO:0000256" key="3">
    <source>
        <dbReference type="ARBA" id="ARBA00023163"/>
    </source>
</evidence>
<dbReference type="PANTHER" id="PTHR44688:SF16">
    <property type="entry name" value="DNA-BINDING TRANSCRIPTIONAL ACTIVATOR DEVR_DOSR"/>
    <property type="match status" value="1"/>
</dbReference>
<organism evidence="5 6">
    <name type="scientific">Clostridium innocuum</name>
    <dbReference type="NCBI Taxonomy" id="1522"/>
    <lineage>
        <taxon>Bacteria</taxon>
        <taxon>Bacillati</taxon>
        <taxon>Bacillota</taxon>
        <taxon>Clostridia</taxon>
        <taxon>Eubacteriales</taxon>
        <taxon>Clostridiaceae</taxon>
        <taxon>Clostridium</taxon>
    </lineage>
</organism>
<dbReference type="Gene3D" id="3.40.50.300">
    <property type="entry name" value="P-loop containing nucleotide triphosphate hydrolases"/>
    <property type="match status" value="1"/>
</dbReference>
<name>A0A3E2VSU5_CLOIN</name>
<evidence type="ECO:0000313" key="5">
    <source>
        <dbReference type="EMBL" id="RGC13899.1"/>
    </source>
</evidence>
<gene>
    <name evidence="5" type="ORF">DXA38_15505</name>
</gene>
<dbReference type="InterPro" id="IPR059106">
    <property type="entry name" value="WHD_MalT"/>
</dbReference>
<evidence type="ECO:0000313" key="6">
    <source>
        <dbReference type="Proteomes" id="UP000260025"/>
    </source>
</evidence>
<protein>
    <recommendedName>
        <fullName evidence="4">HTH luxR-type domain-containing protein</fullName>
    </recommendedName>
</protein>
<accession>A0A3E2VSU5</accession>
<dbReference type="PANTHER" id="PTHR44688">
    <property type="entry name" value="DNA-BINDING TRANSCRIPTIONAL ACTIVATOR DEVR_DOSR"/>
    <property type="match status" value="1"/>
</dbReference>
<dbReference type="InterPro" id="IPR011990">
    <property type="entry name" value="TPR-like_helical_dom_sf"/>
</dbReference>
<evidence type="ECO:0000256" key="1">
    <source>
        <dbReference type="ARBA" id="ARBA00023015"/>
    </source>
</evidence>
<keyword evidence="3" id="KW-0804">Transcription</keyword>
<evidence type="ECO:0000259" key="4">
    <source>
        <dbReference type="PROSITE" id="PS50043"/>
    </source>
</evidence>
<dbReference type="Gene3D" id="1.10.10.10">
    <property type="entry name" value="Winged helix-like DNA-binding domain superfamily/Winged helix DNA-binding domain"/>
    <property type="match status" value="1"/>
</dbReference>
<dbReference type="SMART" id="SM00421">
    <property type="entry name" value="HTH_LUXR"/>
    <property type="match status" value="1"/>
</dbReference>
<dbReference type="EMBL" id="QVEV01000026">
    <property type="protein sequence ID" value="RGC13899.1"/>
    <property type="molecule type" value="Genomic_DNA"/>
</dbReference>
<sequence length="836" mass="97355">MTMMKKQLLSRNLCMPKPRANALLRERLFQWLDAGLAHRVIGLYATAGSGKTTLLTTYFSQREHAVLWLSLDEECNHTELFESYLLEALAPAISGEAYQHMGRALLANKPDVWLRELVELSCTGDFILVFDNVHVLKDKALLNLLSWFLHHLQDSLRVILCGRRLPDIYLSDLAMEDALVFLRQDDLLFEEEEELHFLKVTLQLKEEDAVLRSMCRKAHGWIGGLQLQSMAGVKKLQDVSCMKDDHLLHAYITKEIFEPLCAQEQAFLYALSILDSFDAAFLQVYLQDMDTDACLKSIMEKHFILIILDEETQHYCFHDILKEYLQQLLIRSPEKKKALHIRAAEAYREVGNYQECVRHYLACEDYVHAMEMLSQTPQDHRVLYYLSRIPLDVICSRADFAYQYFFYYYANFEEVACRRMYPIICEAMNEDPTFLAFQCTMPIMNGDYMNETMTIMPLDELMKLPLSDVTKSFLLLKDAFLLAMLHDTRQCRRYLSLIEDIYTATQNMYTGSMLYLIRSQIHEALGEFQQALSAYDRLKVLLQKLSFQKPSYYVGIAGIYMKQLKTQESEQALDLCDETNTRALFSIQRAGSFTRAQLYCAMRDERGLQLLETLRGDRLYDNVLLMSSLLKIVYVWKPEHPLIHEFHRACRVQKPDDFDAQLLYAMIQCDQGDSLQAMTLIDAVLQEARRTQCRYSLIEACIIKLCRLTQEEQSIKNLFIEALTYAAEQEIRLPFLYMKKYWRGNAAFIKDCLQKASPRECTFWKSLEIPLQDAVLSERELEVLRELAQGNSNRVIGEHLYISLATVKTHVLNIYSKLGVTNRIEALNYYHTYMQE</sequence>
<feature type="domain" description="HTH luxR-type" evidence="4">
    <location>
        <begin position="769"/>
        <end position="834"/>
    </location>
</feature>
<dbReference type="SUPFAM" id="SSF48452">
    <property type="entry name" value="TPR-like"/>
    <property type="match status" value="1"/>
</dbReference>
<dbReference type="SUPFAM" id="SSF46894">
    <property type="entry name" value="C-terminal effector domain of the bipartite response regulators"/>
    <property type="match status" value="1"/>
</dbReference>
<dbReference type="Pfam" id="PF00196">
    <property type="entry name" value="GerE"/>
    <property type="match status" value="1"/>
</dbReference>
<dbReference type="SUPFAM" id="SSF52540">
    <property type="entry name" value="P-loop containing nucleoside triphosphate hydrolases"/>
    <property type="match status" value="1"/>
</dbReference>